<feature type="site" description="Cleavage; by autolysis" evidence="8">
    <location>
        <begin position="184"/>
        <end position="185"/>
    </location>
</feature>
<feature type="binding site" evidence="8">
    <location>
        <position position="148"/>
    </location>
    <ligand>
        <name>substrate</name>
    </ligand>
</feature>
<keyword evidence="7 8" id="KW-0012">Acyltransferase</keyword>
<evidence type="ECO:0000313" key="10">
    <source>
        <dbReference type="Proteomes" id="UP000000483"/>
    </source>
</evidence>
<proteinExistence type="inferred from homology"/>
<evidence type="ECO:0000256" key="7">
    <source>
        <dbReference type="ARBA" id="ARBA00023315"/>
    </source>
</evidence>
<feature type="chain" id="PRO_5023266257" description="Arginine biosynthesis bifunctional protein ArgJ alpha chain" evidence="8">
    <location>
        <begin position="1"/>
        <end position="184"/>
    </location>
</feature>
<protein>
    <recommendedName>
        <fullName evidence="8">Arginine biosynthesis bifunctional protein ArgJ</fullName>
    </recommendedName>
    <domain>
        <recommendedName>
            <fullName evidence="8">Glutamate N-acetyltransferase</fullName>
            <ecNumber evidence="8">2.3.1.35</ecNumber>
        </recommendedName>
        <alternativeName>
            <fullName evidence="8">Ornithine acetyltransferase</fullName>
            <shortName evidence="8">OATase</shortName>
        </alternativeName>
        <alternativeName>
            <fullName evidence="8">Ornithine transacetylase</fullName>
        </alternativeName>
    </domain>
    <domain>
        <recommendedName>
            <fullName evidence="8">Amino-acid acetyltransferase</fullName>
            <ecNumber evidence="8">2.3.1.1</ecNumber>
        </recommendedName>
        <alternativeName>
            <fullName evidence="8">N-acetylglutamate synthase</fullName>
            <shortName evidence="8">AGSase</shortName>
        </alternativeName>
    </domain>
    <component>
        <recommendedName>
            <fullName evidence="8">Arginine biosynthesis bifunctional protein ArgJ alpha chain</fullName>
        </recommendedName>
    </component>
    <component>
        <recommendedName>
            <fullName evidence="8">Arginine biosynthesis bifunctional protein ArgJ beta chain</fullName>
        </recommendedName>
    </component>
</protein>
<dbReference type="EC" id="2.3.1.1" evidence="8"/>
<dbReference type="InterPro" id="IPR002813">
    <property type="entry name" value="Arg_biosynth_ArgJ"/>
</dbReference>
<comment type="subcellular location">
    <subcellularLocation>
        <location evidence="8">Cytoplasm</location>
    </subcellularLocation>
</comment>
<dbReference type="STRING" id="880072.Desac_2740"/>
<evidence type="ECO:0000256" key="3">
    <source>
        <dbReference type="ARBA" id="ARBA00022571"/>
    </source>
</evidence>
<evidence type="ECO:0000256" key="4">
    <source>
        <dbReference type="ARBA" id="ARBA00022605"/>
    </source>
</evidence>
<dbReference type="AlphaFoldDB" id="F2NDY5"/>
<dbReference type="CDD" id="cd02152">
    <property type="entry name" value="OAT"/>
    <property type="match status" value="1"/>
</dbReference>
<dbReference type="PANTHER" id="PTHR23100">
    <property type="entry name" value="ARGININE BIOSYNTHESIS BIFUNCTIONAL PROTEIN ARGJ"/>
    <property type="match status" value="1"/>
</dbReference>
<reference evidence="9 10" key="1">
    <citation type="journal article" date="2011" name="Stand. Genomic Sci.">
        <title>Complete genome sequence of the acetate-degrading sulfate reducer Desulfobacca acetoxidans type strain (ASRB2).</title>
        <authorList>
            <person name="Goker M."/>
            <person name="Teshima H."/>
            <person name="Lapidus A."/>
            <person name="Nolan M."/>
            <person name="Lucas S."/>
            <person name="Hammon N."/>
            <person name="Deshpande S."/>
            <person name="Cheng J.F."/>
            <person name="Tapia R."/>
            <person name="Han C."/>
            <person name="Goodwin L."/>
            <person name="Pitluck S."/>
            <person name="Huntemann M."/>
            <person name="Liolios K."/>
            <person name="Ivanova N."/>
            <person name="Pagani I."/>
            <person name="Mavromatis K."/>
            <person name="Ovchinikova G."/>
            <person name="Pati A."/>
            <person name="Chen A."/>
            <person name="Palaniappan K."/>
            <person name="Land M."/>
            <person name="Hauser L."/>
            <person name="Brambilla E.M."/>
            <person name="Rohde M."/>
            <person name="Spring S."/>
            <person name="Detter J.C."/>
            <person name="Woyke T."/>
            <person name="Bristow J."/>
            <person name="Eisen J.A."/>
            <person name="Markowitz V."/>
            <person name="Hugenholtz P."/>
            <person name="Kyrpides N.C."/>
            <person name="Klenk H.P."/>
        </authorList>
    </citation>
    <scope>NUCLEOTIDE SEQUENCE [LARGE SCALE GENOMIC DNA]</scope>
    <source>
        <strain evidence="10">ATCC 700848 / DSM 11109 / ASRB2</strain>
    </source>
</reference>
<organism evidence="9 10">
    <name type="scientific">Desulfobacca acetoxidans (strain ATCC 700848 / DSM 11109 / ASRB2)</name>
    <dbReference type="NCBI Taxonomy" id="880072"/>
    <lineage>
        <taxon>Bacteria</taxon>
        <taxon>Pseudomonadati</taxon>
        <taxon>Thermodesulfobacteriota</taxon>
        <taxon>Desulfobaccia</taxon>
        <taxon>Desulfobaccales</taxon>
        <taxon>Desulfobaccaceae</taxon>
        <taxon>Desulfobacca</taxon>
    </lineage>
</organism>
<dbReference type="Pfam" id="PF01960">
    <property type="entry name" value="ArgJ"/>
    <property type="match status" value="1"/>
</dbReference>
<comment type="pathway">
    <text evidence="8">Amino-acid biosynthesis; L-arginine biosynthesis; N(2)-acetyl-L-ornithine from L-glutamate: step 1/4.</text>
</comment>
<feature type="chain" id="PRO_5023266258" description="Arginine biosynthesis bifunctional protein ArgJ beta chain" evidence="8">
    <location>
        <begin position="185"/>
        <end position="400"/>
    </location>
</feature>
<keyword evidence="3 8" id="KW-0055">Arginine biosynthesis</keyword>
<dbReference type="Gene3D" id="3.10.20.340">
    <property type="entry name" value="ArgJ beta chain, C-terminal domain"/>
    <property type="match status" value="1"/>
</dbReference>
<keyword evidence="8" id="KW-0963">Cytoplasm</keyword>
<dbReference type="HAMAP" id="MF_01106">
    <property type="entry name" value="ArgJ"/>
    <property type="match status" value="1"/>
</dbReference>
<feature type="binding site" evidence="8">
    <location>
        <position position="185"/>
    </location>
    <ligand>
        <name>substrate</name>
    </ligand>
</feature>
<dbReference type="SUPFAM" id="SSF56266">
    <property type="entry name" value="DmpA/ArgJ-like"/>
    <property type="match status" value="1"/>
</dbReference>
<evidence type="ECO:0000256" key="8">
    <source>
        <dbReference type="HAMAP-Rule" id="MF_01106"/>
    </source>
</evidence>
<keyword evidence="10" id="KW-1185">Reference proteome</keyword>
<dbReference type="Proteomes" id="UP000000483">
    <property type="component" value="Chromosome"/>
</dbReference>
<name>F2NDY5_DESAR</name>
<feature type="active site" description="Nucleophile" evidence="8">
    <location>
        <position position="185"/>
    </location>
</feature>
<keyword evidence="4 8" id="KW-0028">Amino-acid biosynthesis</keyword>
<keyword evidence="5 8" id="KW-0808">Transferase</keyword>
<dbReference type="NCBIfam" id="TIGR00120">
    <property type="entry name" value="ArgJ"/>
    <property type="match status" value="1"/>
</dbReference>
<dbReference type="GO" id="GO:0004042">
    <property type="term" value="F:L-glutamate N-acetyltransferase activity"/>
    <property type="evidence" value="ECO:0007669"/>
    <property type="project" value="UniProtKB-UniRule"/>
</dbReference>
<feature type="binding site" evidence="8">
    <location>
        <position position="174"/>
    </location>
    <ligand>
        <name>substrate</name>
    </ligand>
</feature>
<keyword evidence="8" id="KW-0511">Multifunctional enzyme</keyword>
<comment type="catalytic activity">
    <reaction evidence="8">
        <text>L-glutamate + acetyl-CoA = N-acetyl-L-glutamate + CoA + H(+)</text>
        <dbReference type="Rhea" id="RHEA:24292"/>
        <dbReference type="ChEBI" id="CHEBI:15378"/>
        <dbReference type="ChEBI" id="CHEBI:29985"/>
        <dbReference type="ChEBI" id="CHEBI:44337"/>
        <dbReference type="ChEBI" id="CHEBI:57287"/>
        <dbReference type="ChEBI" id="CHEBI:57288"/>
        <dbReference type="EC" id="2.3.1.1"/>
    </reaction>
</comment>
<reference evidence="10" key="2">
    <citation type="submission" date="2011-03" db="EMBL/GenBank/DDBJ databases">
        <title>The complete genome of Desulfobacca acetoxidans DSM 11109.</title>
        <authorList>
            <consortium name="US DOE Joint Genome Institute (JGI-PGF)"/>
            <person name="Lucas S."/>
            <person name="Copeland A."/>
            <person name="Lapidus A."/>
            <person name="Bruce D."/>
            <person name="Goodwin L."/>
            <person name="Pitluck S."/>
            <person name="Peters L."/>
            <person name="Kyrpides N."/>
            <person name="Mavromatis K."/>
            <person name="Ivanova N."/>
            <person name="Ovchinnikova G."/>
            <person name="Teshima H."/>
            <person name="Detter J.C."/>
            <person name="Han C."/>
            <person name="Land M."/>
            <person name="Hauser L."/>
            <person name="Markowitz V."/>
            <person name="Cheng J.-F."/>
            <person name="Hugenholtz P."/>
            <person name="Woyke T."/>
            <person name="Wu D."/>
            <person name="Spring S."/>
            <person name="Schueler E."/>
            <person name="Brambilla E."/>
            <person name="Klenk H.-P."/>
            <person name="Eisen J.A."/>
        </authorList>
    </citation>
    <scope>NUCLEOTIDE SEQUENCE [LARGE SCALE GENOMIC DNA]</scope>
    <source>
        <strain evidence="10">ATCC 700848 / DSM 11109 / ASRB2</strain>
    </source>
</reference>
<dbReference type="UniPathway" id="UPA00068">
    <property type="reaction ID" value="UER00106"/>
</dbReference>
<dbReference type="InterPro" id="IPR016117">
    <property type="entry name" value="ArgJ-like_dom_sf"/>
</dbReference>
<dbReference type="InterPro" id="IPR042195">
    <property type="entry name" value="ArgJ_beta_C"/>
</dbReference>
<comment type="function">
    <text evidence="8">Catalyzes two activities which are involved in the cyclic version of arginine biosynthesis: the synthesis of N-acetylglutamate from glutamate and acetyl-CoA as the acetyl donor, and of ornithine by transacetylation between N(2)-acetylornithine and glutamate.</text>
</comment>
<dbReference type="EC" id="2.3.1.35" evidence="8"/>
<dbReference type="GO" id="GO:0006592">
    <property type="term" value="P:ornithine biosynthetic process"/>
    <property type="evidence" value="ECO:0007669"/>
    <property type="project" value="TreeGrafter"/>
</dbReference>
<dbReference type="FunFam" id="3.60.70.12:FF:000001">
    <property type="entry name" value="Arginine biosynthesis bifunctional protein ArgJ, chloroplastic"/>
    <property type="match status" value="1"/>
</dbReference>
<comment type="similarity">
    <text evidence="1 8">Belongs to the ArgJ family.</text>
</comment>
<feature type="binding site" evidence="8">
    <location>
        <position position="272"/>
    </location>
    <ligand>
        <name>substrate</name>
    </ligand>
</feature>
<dbReference type="GO" id="GO:0006526">
    <property type="term" value="P:L-arginine biosynthetic process"/>
    <property type="evidence" value="ECO:0007669"/>
    <property type="project" value="UniProtKB-UniRule"/>
</dbReference>
<evidence type="ECO:0000256" key="5">
    <source>
        <dbReference type="ARBA" id="ARBA00022679"/>
    </source>
</evidence>
<dbReference type="EMBL" id="CP002629">
    <property type="protein sequence ID" value="AEB10553.1"/>
    <property type="molecule type" value="Genomic_DNA"/>
</dbReference>
<comment type="subunit">
    <text evidence="2 8">Heterotetramer of two alpha and two beta chains.</text>
</comment>
<evidence type="ECO:0000313" key="9">
    <source>
        <dbReference type="EMBL" id="AEB10553.1"/>
    </source>
</evidence>
<accession>F2NDY5</accession>
<dbReference type="PANTHER" id="PTHR23100:SF0">
    <property type="entry name" value="ARGININE BIOSYNTHESIS BIFUNCTIONAL PROTEIN ARGJ, MITOCHONDRIAL"/>
    <property type="match status" value="1"/>
</dbReference>
<evidence type="ECO:0000256" key="1">
    <source>
        <dbReference type="ARBA" id="ARBA00006774"/>
    </source>
</evidence>
<feature type="binding site" evidence="8">
    <location>
        <position position="395"/>
    </location>
    <ligand>
        <name>substrate</name>
    </ligand>
</feature>
<dbReference type="KEGG" id="dao:Desac_2740"/>
<dbReference type="GO" id="GO:0005737">
    <property type="term" value="C:cytoplasm"/>
    <property type="evidence" value="ECO:0007669"/>
    <property type="project" value="UniProtKB-SubCell"/>
</dbReference>
<comment type="pathway">
    <text evidence="8">Amino-acid biosynthesis; L-arginine biosynthesis; L-ornithine and N-acetyl-L-glutamate from L-glutamate and N(2)-acetyl-L-ornithine (cyclic): step 1/1.</text>
</comment>
<evidence type="ECO:0000256" key="6">
    <source>
        <dbReference type="ARBA" id="ARBA00022813"/>
    </source>
</evidence>
<sequence>MQHLQNLLVPGFRAAAVEAAIKKPGRLDLALIVSEYPAAAAGVFTNNKVKAAPILLCQKRLRRGRAQAILVNSGNANACTGEAGLEAAVVTSRTISRLLGLSETLILPASTGVIGQPLPLDRMNSALPSLAAGLRPDGLPEVAQAIMTTDTFPKTSRVQAQINGSVVTIAGIAKGAGMIHPDMATMLVFLLTDAVVAPNTLKAALKQGLVTSFNRITVDGDTSTNDCVLVLANGIAGHSPIEQLQSPGGEILSTSLQTVMADLAAQVVRDGEGAAHVFKVIIEGAASAADAVKGARTVALSPLVKTAVAGNDANWGRIMAALGRAGIRLNPDRVDIFFGPHQVVRQGVATDAANEQAAHRLMADGSFDLRIHLNLGAYTDYYLTCDLTADYVHINADYRS</sequence>
<feature type="site" description="Involved in the stabilization of negative charge on the oxyanion by the formation of the oxyanion hole" evidence="8">
    <location>
        <position position="111"/>
    </location>
</feature>
<feature type="binding site" evidence="8">
    <location>
        <position position="400"/>
    </location>
    <ligand>
        <name>substrate</name>
    </ligand>
</feature>
<dbReference type="Gene3D" id="3.60.70.12">
    <property type="entry name" value="L-amino peptidase D-ALA esterase/amidase"/>
    <property type="match status" value="1"/>
</dbReference>
<dbReference type="HOGENOM" id="CLU_027172_1_0_7"/>
<feature type="site" description="Involved in the stabilization of negative charge on the oxyanion by the formation of the oxyanion hole" evidence="8">
    <location>
        <position position="112"/>
    </location>
</feature>
<gene>
    <name evidence="8" type="primary">argJ</name>
    <name evidence="9" type="ordered locus">Desac_2740</name>
</gene>
<keyword evidence="6 8" id="KW-0068">Autocatalytic cleavage</keyword>
<dbReference type="GO" id="GO:0004358">
    <property type="term" value="F:L-glutamate N-acetyltransferase activity, acting on acetyl-L-ornithine as donor"/>
    <property type="evidence" value="ECO:0007669"/>
    <property type="project" value="UniProtKB-UniRule"/>
</dbReference>
<dbReference type="NCBIfam" id="NF003802">
    <property type="entry name" value="PRK05388.1"/>
    <property type="match status" value="1"/>
</dbReference>
<evidence type="ECO:0000256" key="2">
    <source>
        <dbReference type="ARBA" id="ARBA00011475"/>
    </source>
</evidence>
<dbReference type="eggNOG" id="COG1364">
    <property type="taxonomic scope" value="Bacteria"/>
</dbReference>
<comment type="catalytic activity">
    <reaction evidence="8">
        <text>N(2)-acetyl-L-ornithine + L-glutamate = N-acetyl-L-glutamate + L-ornithine</text>
        <dbReference type="Rhea" id="RHEA:15349"/>
        <dbReference type="ChEBI" id="CHEBI:29985"/>
        <dbReference type="ChEBI" id="CHEBI:44337"/>
        <dbReference type="ChEBI" id="CHEBI:46911"/>
        <dbReference type="ChEBI" id="CHEBI:57805"/>
        <dbReference type="EC" id="2.3.1.35"/>
    </reaction>
</comment>